<organism evidence="5 6">
    <name type="scientific">Diaporthe australafricana</name>
    <dbReference type="NCBI Taxonomy" id="127596"/>
    <lineage>
        <taxon>Eukaryota</taxon>
        <taxon>Fungi</taxon>
        <taxon>Dikarya</taxon>
        <taxon>Ascomycota</taxon>
        <taxon>Pezizomycotina</taxon>
        <taxon>Sordariomycetes</taxon>
        <taxon>Sordariomycetidae</taxon>
        <taxon>Diaporthales</taxon>
        <taxon>Diaporthaceae</taxon>
        <taxon>Diaporthe</taxon>
    </lineage>
</organism>
<dbReference type="PANTHER" id="PTHR24305">
    <property type="entry name" value="CYTOCHROME P450"/>
    <property type="match status" value="1"/>
</dbReference>
<dbReference type="PRINTS" id="PR00385">
    <property type="entry name" value="P450"/>
</dbReference>
<dbReference type="InterPro" id="IPR036396">
    <property type="entry name" value="Cyt_P450_sf"/>
</dbReference>
<reference evidence="5 6" key="1">
    <citation type="journal article" date="2024" name="IMA Fungus">
        <title>IMA Genome - F19 : A genome assembly and annotation guide to empower mycologists, including annotated draft genome sequences of Ceratocystis pirilliformis, Diaporthe australafricana, Fusarium ophioides, Paecilomyces lecythidis, and Sporothrix stenoceras.</title>
        <authorList>
            <person name="Aylward J."/>
            <person name="Wilson A.M."/>
            <person name="Visagie C.M."/>
            <person name="Spraker J."/>
            <person name="Barnes I."/>
            <person name="Buitendag C."/>
            <person name="Ceriani C."/>
            <person name="Del Mar Angel L."/>
            <person name="du Plessis D."/>
            <person name="Fuchs T."/>
            <person name="Gasser K."/>
            <person name="Kramer D."/>
            <person name="Li W."/>
            <person name="Munsamy K."/>
            <person name="Piso A."/>
            <person name="Price J.L."/>
            <person name="Sonnekus B."/>
            <person name="Thomas C."/>
            <person name="van der Nest A."/>
            <person name="van Dijk A."/>
            <person name="van Heerden A."/>
            <person name="van Vuuren N."/>
            <person name="Yilmaz N."/>
            <person name="Duong T.A."/>
            <person name="van der Merwe N.A."/>
            <person name="Wingfield M.J."/>
            <person name="Wingfield B.D."/>
        </authorList>
    </citation>
    <scope>NUCLEOTIDE SEQUENCE [LARGE SCALE GENOMIC DNA]</scope>
    <source>
        <strain evidence="5 6">CMW 18300</strain>
    </source>
</reference>
<protein>
    <recommendedName>
        <fullName evidence="7">Cytochrome P450</fullName>
    </recommendedName>
</protein>
<comment type="similarity">
    <text evidence="1">Belongs to the cytochrome P450 family.</text>
</comment>
<gene>
    <name evidence="5" type="ORF">Daus18300_002117</name>
</gene>
<evidence type="ECO:0000313" key="5">
    <source>
        <dbReference type="EMBL" id="KAL1878200.1"/>
    </source>
</evidence>
<evidence type="ECO:0000313" key="6">
    <source>
        <dbReference type="Proteomes" id="UP001583177"/>
    </source>
</evidence>
<keyword evidence="2" id="KW-0349">Heme</keyword>
<evidence type="ECO:0000256" key="1">
    <source>
        <dbReference type="ARBA" id="ARBA00010617"/>
    </source>
</evidence>
<dbReference type="PRINTS" id="PR00463">
    <property type="entry name" value="EP450I"/>
</dbReference>
<dbReference type="EMBL" id="JAWRVE010000012">
    <property type="protein sequence ID" value="KAL1878200.1"/>
    <property type="molecule type" value="Genomic_DNA"/>
</dbReference>
<accession>A0ABR3XQD2</accession>
<evidence type="ECO:0000256" key="4">
    <source>
        <dbReference type="ARBA" id="ARBA00023004"/>
    </source>
</evidence>
<comment type="caution">
    <text evidence="5">The sequence shown here is derived from an EMBL/GenBank/DDBJ whole genome shotgun (WGS) entry which is preliminary data.</text>
</comment>
<sequence length="351" mass="39666">MVLAIVMPARVLTSALAPVRWRKVGLAVEEFRKYMKEIPERERIAIDHGSAARNPNRRSESLTSALIQTSEEDKATPGKDSARGLSDDEVYGNMFIFNFAGQDTTANTMAYAITLMAIYPEIQEWVREEVVAVFSQCNPHEYDQVFPRLKRVRALMYETLRLYPPIVYLPKLTTSRPTILSTAEAGTQRRDIVIPPNTYVVVNFVHLHCAPELWGEDSLEFRPNRWIARPDSSSSTPLLVGRGYSAEEKLERLQPGAFIPWATGPRNCPGMKFAQVEFVSVIGSLLSEHRVEAALAPVLREQAESKALMESQIGNLARDRLKAVLEDSDVRVTTTMLRPGEVWLRWHKVTE</sequence>
<evidence type="ECO:0008006" key="7">
    <source>
        <dbReference type="Google" id="ProtNLM"/>
    </source>
</evidence>
<evidence type="ECO:0000256" key="3">
    <source>
        <dbReference type="ARBA" id="ARBA00022723"/>
    </source>
</evidence>
<dbReference type="InterPro" id="IPR002401">
    <property type="entry name" value="Cyt_P450_E_grp-I"/>
</dbReference>
<dbReference type="SUPFAM" id="SSF48264">
    <property type="entry name" value="Cytochrome P450"/>
    <property type="match status" value="1"/>
</dbReference>
<dbReference type="Pfam" id="PF00067">
    <property type="entry name" value="p450"/>
    <property type="match status" value="1"/>
</dbReference>
<dbReference type="Proteomes" id="UP001583177">
    <property type="component" value="Unassembled WGS sequence"/>
</dbReference>
<evidence type="ECO:0000256" key="2">
    <source>
        <dbReference type="ARBA" id="ARBA00022617"/>
    </source>
</evidence>
<keyword evidence="3" id="KW-0479">Metal-binding</keyword>
<dbReference type="InterPro" id="IPR001128">
    <property type="entry name" value="Cyt_P450"/>
</dbReference>
<proteinExistence type="inferred from homology"/>
<name>A0ABR3XQD2_9PEZI</name>
<dbReference type="PANTHER" id="PTHR24305:SF166">
    <property type="entry name" value="CYTOCHROME P450 12A4, MITOCHONDRIAL-RELATED"/>
    <property type="match status" value="1"/>
</dbReference>
<keyword evidence="6" id="KW-1185">Reference proteome</keyword>
<keyword evidence="4" id="KW-0408">Iron</keyword>
<dbReference type="Gene3D" id="1.10.630.10">
    <property type="entry name" value="Cytochrome P450"/>
    <property type="match status" value="1"/>
</dbReference>
<dbReference type="InterPro" id="IPR050121">
    <property type="entry name" value="Cytochrome_P450_monoxygenase"/>
</dbReference>